<feature type="signal peptide" evidence="2">
    <location>
        <begin position="1"/>
        <end position="24"/>
    </location>
</feature>
<accession>A0ABQ9ZC57</accession>
<gene>
    <name evidence="3" type="ORF">OUZ56_019626</name>
</gene>
<evidence type="ECO:0000313" key="4">
    <source>
        <dbReference type="Proteomes" id="UP001234178"/>
    </source>
</evidence>
<proteinExistence type="predicted"/>
<feature type="compositionally biased region" description="Basic and acidic residues" evidence="1">
    <location>
        <begin position="294"/>
        <end position="303"/>
    </location>
</feature>
<keyword evidence="4" id="KW-1185">Reference proteome</keyword>
<dbReference type="Proteomes" id="UP001234178">
    <property type="component" value="Unassembled WGS sequence"/>
</dbReference>
<feature type="compositionally biased region" description="Basic and acidic residues" evidence="1">
    <location>
        <begin position="165"/>
        <end position="267"/>
    </location>
</feature>
<feature type="compositionally biased region" description="Basic and acidic residues" evidence="1">
    <location>
        <begin position="124"/>
        <end position="158"/>
    </location>
</feature>
<comment type="caution">
    <text evidence="3">The sequence shown here is derived from an EMBL/GenBank/DDBJ whole genome shotgun (WGS) entry which is preliminary data.</text>
</comment>
<reference evidence="3 4" key="1">
    <citation type="journal article" date="2023" name="Nucleic Acids Res.">
        <title>The hologenome of Daphnia magna reveals possible DNA methylation and microbiome-mediated evolution of the host genome.</title>
        <authorList>
            <person name="Chaturvedi A."/>
            <person name="Li X."/>
            <person name="Dhandapani V."/>
            <person name="Marshall H."/>
            <person name="Kissane S."/>
            <person name="Cuenca-Cambronero M."/>
            <person name="Asole G."/>
            <person name="Calvet F."/>
            <person name="Ruiz-Romero M."/>
            <person name="Marangio P."/>
            <person name="Guigo R."/>
            <person name="Rago D."/>
            <person name="Mirbahai L."/>
            <person name="Eastwood N."/>
            <person name="Colbourne J.K."/>
            <person name="Zhou J."/>
            <person name="Mallon E."/>
            <person name="Orsini L."/>
        </authorList>
    </citation>
    <scope>NUCLEOTIDE SEQUENCE [LARGE SCALE GENOMIC DNA]</scope>
    <source>
        <strain evidence="3">LRV0_1</strain>
    </source>
</reference>
<protein>
    <submittedName>
        <fullName evidence="3">Uncharacterized protein</fullName>
    </submittedName>
</protein>
<organism evidence="3 4">
    <name type="scientific">Daphnia magna</name>
    <dbReference type="NCBI Taxonomy" id="35525"/>
    <lineage>
        <taxon>Eukaryota</taxon>
        <taxon>Metazoa</taxon>
        <taxon>Ecdysozoa</taxon>
        <taxon>Arthropoda</taxon>
        <taxon>Crustacea</taxon>
        <taxon>Branchiopoda</taxon>
        <taxon>Diplostraca</taxon>
        <taxon>Cladocera</taxon>
        <taxon>Anomopoda</taxon>
        <taxon>Daphniidae</taxon>
        <taxon>Daphnia</taxon>
    </lineage>
</organism>
<evidence type="ECO:0000256" key="1">
    <source>
        <dbReference type="SAM" id="MobiDB-lite"/>
    </source>
</evidence>
<feature type="chain" id="PRO_5046931014" evidence="2">
    <location>
        <begin position="25"/>
        <end position="370"/>
    </location>
</feature>
<dbReference type="EMBL" id="JAOYFB010000003">
    <property type="protein sequence ID" value="KAK4010483.1"/>
    <property type="molecule type" value="Genomic_DNA"/>
</dbReference>
<name>A0ABQ9ZC57_9CRUS</name>
<feature type="region of interest" description="Disordered" evidence="1">
    <location>
        <begin position="67"/>
        <end position="335"/>
    </location>
</feature>
<evidence type="ECO:0000256" key="2">
    <source>
        <dbReference type="SAM" id="SignalP"/>
    </source>
</evidence>
<keyword evidence="2" id="KW-0732">Signal</keyword>
<feature type="compositionally biased region" description="Basic and acidic residues" evidence="1">
    <location>
        <begin position="75"/>
        <end position="117"/>
    </location>
</feature>
<sequence length="370" mass="42810">MDSKQVLMLLVVAFCAVTCRPTEKDESSIHKHPSLGIVHIRFVSDTGVDELLGIFNPEALERSLEKLPEKIPSSDLDKPIENPLDQKKSEPNVERPPMEKDVKENPVRLIDEKERETNPINLPEQKEREPILENPLKGEDIENVSPEREQIRQRREVPKSPLLTDLHEPKLLHDSPGKLQEQKLGKDFIKKQESHHSSPVETRFESKHGESENINPEKPRLEPKLGSEKENPKERKERPDVLKEPEEQPQKERSDESKESEEERKSESFPSILLPPRVMSKRRRSILDGLPVGDDGRYDERSHYRLPGSTDVQFNEDRPRYGMSGTYGDMSRYRVDDPYGYGRPGGMDRPIYDDRYKPYATDTLVDIQMK</sequence>
<evidence type="ECO:0000313" key="3">
    <source>
        <dbReference type="EMBL" id="KAK4010483.1"/>
    </source>
</evidence>